<keyword evidence="2 6" id="KW-0812">Transmembrane</keyword>
<protein>
    <submittedName>
        <fullName evidence="8">O-antigen ligase</fullName>
    </submittedName>
</protein>
<feature type="transmembrane region" description="Helical" evidence="6">
    <location>
        <begin position="113"/>
        <end position="130"/>
    </location>
</feature>
<dbReference type="OrthoDB" id="4578889at2"/>
<feature type="transmembrane region" description="Helical" evidence="6">
    <location>
        <begin position="391"/>
        <end position="412"/>
    </location>
</feature>
<proteinExistence type="predicted"/>
<dbReference type="InterPro" id="IPR007016">
    <property type="entry name" value="O-antigen_ligase-rel_domated"/>
</dbReference>
<evidence type="ECO:0000313" key="9">
    <source>
        <dbReference type="Proteomes" id="UP000293638"/>
    </source>
</evidence>
<dbReference type="RefSeq" id="WP_130491376.1">
    <property type="nucleotide sequence ID" value="NZ_SGXD01000001.1"/>
</dbReference>
<feature type="transmembrane region" description="Helical" evidence="6">
    <location>
        <begin position="81"/>
        <end position="101"/>
    </location>
</feature>
<feature type="transmembrane region" description="Helical" evidence="6">
    <location>
        <begin position="205"/>
        <end position="221"/>
    </location>
</feature>
<dbReference type="PANTHER" id="PTHR37422">
    <property type="entry name" value="TEICHURONIC ACID BIOSYNTHESIS PROTEIN TUAE"/>
    <property type="match status" value="1"/>
</dbReference>
<keyword evidence="3 6" id="KW-1133">Transmembrane helix</keyword>
<feature type="transmembrane region" description="Helical" evidence="6">
    <location>
        <begin position="51"/>
        <end position="69"/>
    </location>
</feature>
<feature type="transmembrane region" description="Helical" evidence="6">
    <location>
        <begin position="179"/>
        <end position="198"/>
    </location>
</feature>
<reference evidence="8 9" key="1">
    <citation type="submission" date="2019-02" db="EMBL/GenBank/DDBJ databases">
        <title>Genomic Encyclopedia of Type Strains, Phase IV (KMG-IV): sequencing the most valuable type-strain genomes for metagenomic binning, comparative biology and taxonomic classification.</title>
        <authorList>
            <person name="Goeker M."/>
        </authorList>
    </citation>
    <scope>NUCLEOTIDE SEQUENCE [LARGE SCALE GENOMIC DNA]</scope>
    <source>
        <strain evidence="8 9">DSM 45622</strain>
    </source>
</reference>
<evidence type="ECO:0000313" key="8">
    <source>
        <dbReference type="EMBL" id="RZS91291.1"/>
    </source>
</evidence>
<evidence type="ECO:0000256" key="4">
    <source>
        <dbReference type="ARBA" id="ARBA00023136"/>
    </source>
</evidence>
<dbReference type="InterPro" id="IPR051533">
    <property type="entry name" value="WaaL-like"/>
</dbReference>
<organism evidence="8 9">
    <name type="scientific">Motilibacter rhizosphaerae</name>
    <dbReference type="NCBI Taxonomy" id="598652"/>
    <lineage>
        <taxon>Bacteria</taxon>
        <taxon>Bacillati</taxon>
        <taxon>Actinomycetota</taxon>
        <taxon>Actinomycetes</taxon>
        <taxon>Motilibacterales</taxon>
        <taxon>Motilibacteraceae</taxon>
        <taxon>Motilibacter</taxon>
    </lineage>
</organism>
<gene>
    <name evidence="8" type="ORF">EV189_0528</name>
</gene>
<feature type="transmembrane region" description="Helical" evidence="6">
    <location>
        <begin position="227"/>
        <end position="250"/>
    </location>
</feature>
<comment type="subcellular location">
    <subcellularLocation>
        <location evidence="1">Membrane</location>
        <topology evidence="1">Multi-pass membrane protein</topology>
    </subcellularLocation>
</comment>
<feature type="transmembrane region" description="Helical" evidence="6">
    <location>
        <begin position="257"/>
        <end position="274"/>
    </location>
</feature>
<accession>A0A4Q7NVL3</accession>
<sequence>MTAVKDLQQVEQRTSRHRREDPGPLLVPGTVAAAYLLATGRWGSYVGWPAHQVYAGDVLLALTVVWALLRHRASFSATRRDLVALAPVLALAGWAAVRLVTPLHLESDALRDVAPYLYLLVACFGLVRVGERARLRTTAVLYAALVVHAGWFVWSMRFPARVAGLPLLDGTVRVLETRADFDGSVTAVLASASLALAVGSRRLPARLALLALSVASMYVVASTANRAALIALVTTLCGVLVACWSTLALAVRHHPRVSAAAAVLLLVALVVVAPRTPVYDRLAGGAGWAKNSVSGTTAAREAAWGEVLHYVDHRPSRVAVGVGMGPDFLQDSGAAVHFQYVGRKEVRQPHNYALNTYARTGLVGVALLAWLLVSLVVAAVRALRRKEATHLGVLCALVLGALFVASMVGVILESPFAAIPFAFAAGRVLVPPSDEAGDAGRAA</sequence>
<comment type="caution">
    <text evidence="8">The sequence shown here is derived from an EMBL/GenBank/DDBJ whole genome shotgun (WGS) entry which is preliminary data.</text>
</comment>
<keyword evidence="4 6" id="KW-0472">Membrane</keyword>
<dbReference type="GO" id="GO:0016020">
    <property type="term" value="C:membrane"/>
    <property type="evidence" value="ECO:0007669"/>
    <property type="project" value="UniProtKB-SubCell"/>
</dbReference>
<evidence type="ECO:0000256" key="2">
    <source>
        <dbReference type="ARBA" id="ARBA00022692"/>
    </source>
</evidence>
<dbReference type="EMBL" id="SGXD01000001">
    <property type="protein sequence ID" value="RZS91291.1"/>
    <property type="molecule type" value="Genomic_DNA"/>
</dbReference>
<evidence type="ECO:0000259" key="7">
    <source>
        <dbReference type="Pfam" id="PF04932"/>
    </source>
</evidence>
<feature type="transmembrane region" description="Helical" evidence="6">
    <location>
        <begin position="139"/>
        <end position="159"/>
    </location>
</feature>
<feature type="region of interest" description="Disordered" evidence="5">
    <location>
        <begin position="1"/>
        <end position="22"/>
    </location>
</feature>
<name>A0A4Q7NVL3_9ACTN</name>
<dbReference type="AlphaFoldDB" id="A0A4Q7NVL3"/>
<keyword evidence="8" id="KW-0436">Ligase</keyword>
<dbReference type="Proteomes" id="UP000293638">
    <property type="component" value="Unassembled WGS sequence"/>
</dbReference>
<feature type="transmembrane region" description="Helical" evidence="6">
    <location>
        <begin position="357"/>
        <end position="379"/>
    </location>
</feature>
<dbReference type="PANTHER" id="PTHR37422:SF13">
    <property type="entry name" value="LIPOPOLYSACCHARIDE BIOSYNTHESIS PROTEIN PA4999-RELATED"/>
    <property type="match status" value="1"/>
</dbReference>
<feature type="transmembrane region" description="Helical" evidence="6">
    <location>
        <begin position="25"/>
        <end position="45"/>
    </location>
</feature>
<keyword evidence="9" id="KW-1185">Reference proteome</keyword>
<evidence type="ECO:0000256" key="6">
    <source>
        <dbReference type="SAM" id="Phobius"/>
    </source>
</evidence>
<evidence type="ECO:0000256" key="3">
    <source>
        <dbReference type="ARBA" id="ARBA00022989"/>
    </source>
</evidence>
<evidence type="ECO:0000256" key="1">
    <source>
        <dbReference type="ARBA" id="ARBA00004141"/>
    </source>
</evidence>
<dbReference type="Pfam" id="PF04932">
    <property type="entry name" value="Wzy_C"/>
    <property type="match status" value="1"/>
</dbReference>
<dbReference type="GO" id="GO:0016874">
    <property type="term" value="F:ligase activity"/>
    <property type="evidence" value="ECO:0007669"/>
    <property type="project" value="UniProtKB-KW"/>
</dbReference>
<evidence type="ECO:0000256" key="5">
    <source>
        <dbReference type="SAM" id="MobiDB-lite"/>
    </source>
</evidence>
<feature type="domain" description="O-antigen ligase-related" evidence="7">
    <location>
        <begin position="212"/>
        <end position="368"/>
    </location>
</feature>